<dbReference type="PANTHER" id="PTHR33653:SF1">
    <property type="entry name" value="RIBONUCLEASE VAPC2"/>
    <property type="match status" value="1"/>
</dbReference>
<dbReference type="GO" id="GO:0016787">
    <property type="term" value="F:hydrolase activity"/>
    <property type="evidence" value="ECO:0007669"/>
    <property type="project" value="UniProtKB-KW"/>
</dbReference>
<evidence type="ECO:0000256" key="6">
    <source>
        <dbReference type="ARBA" id="ARBA00022842"/>
    </source>
</evidence>
<evidence type="ECO:0000256" key="5">
    <source>
        <dbReference type="ARBA" id="ARBA00022801"/>
    </source>
</evidence>
<dbReference type="OrthoDB" id="9804823at2"/>
<accession>A0A1B8Q2H7</accession>
<keyword evidence="4" id="KW-0479">Metal-binding</keyword>
<dbReference type="Gene3D" id="3.40.50.1010">
    <property type="entry name" value="5'-nuclease"/>
    <property type="match status" value="1"/>
</dbReference>
<comment type="cofactor">
    <cofactor evidence="1">
        <name>Mg(2+)</name>
        <dbReference type="ChEBI" id="CHEBI:18420"/>
    </cofactor>
</comment>
<reference evidence="9 10" key="1">
    <citation type="submission" date="2016-06" db="EMBL/GenBank/DDBJ databases">
        <title>Draft genome of Moraxella lacunata CCUG 57757A.</title>
        <authorList>
            <person name="Salva-Serra F."/>
            <person name="Engstrom-Jakobsson H."/>
            <person name="Thorell K."/>
            <person name="Gonzales-Siles L."/>
            <person name="Karlsson R."/>
            <person name="Boulund F."/>
            <person name="Engstrand L."/>
            <person name="Kristiansson E."/>
            <person name="Moore E."/>
        </authorList>
    </citation>
    <scope>NUCLEOTIDE SEQUENCE [LARGE SCALE GENOMIC DNA]</scope>
    <source>
        <strain evidence="9 10">CCUG 57757A</strain>
    </source>
</reference>
<organism evidence="9 10">
    <name type="scientific">Moraxella lacunata</name>
    <dbReference type="NCBI Taxonomy" id="477"/>
    <lineage>
        <taxon>Bacteria</taxon>
        <taxon>Pseudomonadati</taxon>
        <taxon>Pseudomonadota</taxon>
        <taxon>Gammaproteobacteria</taxon>
        <taxon>Moraxellales</taxon>
        <taxon>Moraxellaceae</taxon>
        <taxon>Moraxella</taxon>
    </lineage>
</organism>
<name>A0A1B8Q2H7_MORLA</name>
<comment type="caution">
    <text evidence="9">The sequence shown here is derived from an EMBL/GenBank/DDBJ whole genome shotgun (WGS) entry which is preliminary data.</text>
</comment>
<keyword evidence="5" id="KW-0378">Hydrolase</keyword>
<evidence type="ECO:0000256" key="3">
    <source>
        <dbReference type="ARBA" id="ARBA00022722"/>
    </source>
</evidence>
<dbReference type="EMBL" id="LZMS01000054">
    <property type="protein sequence ID" value="OBX63122.1"/>
    <property type="molecule type" value="Genomic_DNA"/>
</dbReference>
<dbReference type="PANTHER" id="PTHR33653">
    <property type="entry name" value="RIBONUCLEASE VAPC2"/>
    <property type="match status" value="1"/>
</dbReference>
<dbReference type="GO" id="GO:0046872">
    <property type="term" value="F:metal ion binding"/>
    <property type="evidence" value="ECO:0007669"/>
    <property type="project" value="UniProtKB-KW"/>
</dbReference>
<dbReference type="InterPro" id="IPR050556">
    <property type="entry name" value="Type_II_TA_system_RNase"/>
</dbReference>
<evidence type="ECO:0000256" key="2">
    <source>
        <dbReference type="ARBA" id="ARBA00022649"/>
    </source>
</evidence>
<keyword evidence="2" id="KW-1277">Toxin-antitoxin system</keyword>
<sequence>MESVALFHFAECTNVISELNKPEPNLNVIRWLNQHPTAFISTITKAELLYGVANLSDGKRKRQPSQATDEILALFENHTLSFCTKSAEHYAKVISDRQKQGRPILMADALIASIALANGLTVVPRNIKDFDGIDKLALFNPFNP</sequence>
<dbReference type="InterPro" id="IPR002716">
    <property type="entry name" value="PIN_dom"/>
</dbReference>
<evidence type="ECO:0000256" key="4">
    <source>
        <dbReference type="ARBA" id="ARBA00022723"/>
    </source>
</evidence>
<dbReference type="Proteomes" id="UP000092607">
    <property type="component" value="Unassembled WGS sequence"/>
</dbReference>
<evidence type="ECO:0000256" key="1">
    <source>
        <dbReference type="ARBA" id="ARBA00001946"/>
    </source>
</evidence>
<dbReference type="Pfam" id="PF01850">
    <property type="entry name" value="PIN"/>
    <property type="match status" value="1"/>
</dbReference>
<keyword evidence="6" id="KW-0460">Magnesium</keyword>
<evidence type="ECO:0000259" key="8">
    <source>
        <dbReference type="Pfam" id="PF01850"/>
    </source>
</evidence>
<feature type="domain" description="PIN" evidence="8">
    <location>
        <begin position="13"/>
        <end position="135"/>
    </location>
</feature>
<dbReference type="SUPFAM" id="SSF88723">
    <property type="entry name" value="PIN domain-like"/>
    <property type="match status" value="1"/>
</dbReference>
<comment type="similarity">
    <text evidence="7">Belongs to the PINc/VapC protein family.</text>
</comment>
<evidence type="ECO:0000313" key="10">
    <source>
        <dbReference type="Proteomes" id="UP000092607"/>
    </source>
</evidence>
<dbReference type="CDD" id="cd18731">
    <property type="entry name" value="PIN_NgFitB-like"/>
    <property type="match status" value="1"/>
</dbReference>
<protein>
    <recommendedName>
        <fullName evidence="8">PIN domain-containing protein</fullName>
    </recommendedName>
</protein>
<dbReference type="GO" id="GO:0004518">
    <property type="term" value="F:nuclease activity"/>
    <property type="evidence" value="ECO:0007669"/>
    <property type="project" value="UniProtKB-KW"/>
</dbReference>
<evidence type="ECO:0000256" key="7">
    <source>
        <dbReference type="ARBA" id="ARBA00038093"/>
    </source>
</evidence>
<proteinExistence type="inferred from homology"/>
<evidence type="ECO:0000313" key="9">
    <source>
        <dbReference type="EMBL" id="OBX63122.1"/>
    </source>
</evidence>
<gene>
    <name evidence="9" type="ORF">A9309_06350</name>
</gene>
<dbReference type="InterPro" id="IPR029060">
    <property type="entry name" value="PIN-like_dom_sf"/>
</dbReference>
<dbReference type="RefSeq" id="WP_065255271.1">
    <property type="nucleotide sequence ID" value="NZ_JARDJM010000011.1"/>
</dbReference>
<dbReference type="AlphaFoldDB" id="A0A1B8Q2H7"/>
<keyword evidence="3" id="KW-0540">Nuclease</keyword>